<dbReference type="PANTHER" id="PTHR43155:SF2">
    <property type="entry name" value="CYCLIC DI-GMP PHOSPHODIESTERASE PA4108"/>
    <property type="match status" value="1"/>
</dbReference>
<proteinExistence type="predicted"/>
<dbReference type="SMART" id="SM00471">
    <property type="entry name" value="HDc"/>
    <property type="match status" value="1"/>
</dbReference>
<dbReference type="EMBL" id="VSSQ01056520">
    <property type="protein sequence ID" value="MPN10377.1"/>
    <property type="molecule type" value="Genomic_DNA"/>
</dbReference>
<organism evidence="2">
    <name type="scientific">bioreactor metagenome</name>
    <dbReference type="NCBI Taxonomy" id="1076179"/>
    <lineage>
        <taxon>unclassified sequences</taxon>
        <taxon>metagenomes</taxon>
        <taxon>ecological metagenomes</taxon>
    </lineage>
</organism>
<dbReference type="PROSITE" id="PS51832">
    <property type="entry name" value="HD_GYP"/>
    <property type="match status" value="1"/>
</dbReference>
<accession>A0A645F821</accession>
<dbReference type="PANTHER" id="PTHR43155">
    <property type="entry name" value="CYCLIC DI-GMP PHOSPHODIESTERASE PA4108-RELATED"/>
    <property type="match status" value="1"/>
</dbReference>
<dbReference type="SUPFAM" id="SSF109604">
    <property type="entry name" value="HD-domain/PDEase-like"/>
    <property type="match status" value="1"/>
</dbReference>
<dbReference type="EC" id="3.1.4.-" evidence="2"/>
<sequence>MRQKDNLLLEIVDALAASVEAKDPYTAGHQKRVGALTKAIVEKMNLTEQDVNGISIAGSIHDIGKIQIPSEILCKPGTLLGEEFALIKTHSKAGYDIIKNIDFPYPVADILLQHHERLDGSGYPKGLHDEEILLGAKIVAVADVVEAISAHRPYRPALGIDRALKEIERMKGIQFDKQVVEICLSLFREDGFKFS</sequence>
<dbReference type="AlphaFoldDB" id="A0A645F821"/>
<reference evidence="2" key="1">
    <citation type="submission" date="2019-08" db="EMBL/GenBank/DDBJ databases">
        <authorList>
            <person name="Kucharzyk K."/>
            <person name="Murdoch R.W."/>
            <person name="Higgins S."/>
            <person name="Loffler F."/>
        </authorList>
    </citation>
    <scope>NUCLEOTIDE SEQUENCE</scope>
</reference>
<gene>
    <name evidence="2" type="ORF">SDC9_157672</name>
</gene>
<dbReference type="CDD" id="cd00077">
    <property type="entry name" value="HDc"/>
    <property type="match status" value="1"/>
</dbReference>
<dbReference type="Pfam" id="PF13487">
    <property type="entry name" value="HD_5"/>
    <property type="match status" value="1"/>
</dbReference>
<keyword evidence="2" id="KW-0378">Hydrolase</keyword>
<feature type="domain" description="HD-GYP" evidence="1">
    <location>
        <begin position="4"/>
        <end position="195"/>
    </location>
</feature>
<protein>
    <submittedName>
        <fullName evidence="2">Cyclic di-GMP phosphodiesterase</fullName>
        <ecNumber evidence="2">3.1.4.-</ecNumber>
    </submittedName>
</protein>
<dbReference type="InterPro" id="IPR003607">
    <property type="entry name" value="HD/PDEase_dom"/>
</dbReference>
<dbReference type="GO" id="GO:0016787">
    <property type="term" value="F:hydrolase activity"/>
    <property type="evidence" value="ECO:0007669"/>
    <property type="project" value="UniProtKB-KW"/>
</dbReference>
<evidence type="ECO:0000313" key="2">
    <source>
        <dbReference type="EMBL" id="MPN10377.1"/>
    </source>
</evidence>
<name>A0A645F821_9ZZZZ</name>
<dbReference type="Gene3D" id="1.10.3210.10">
    <property type="entry name" value="Hypothetical protein af1432"/>
    <property type="match status" value="1"/>
</dbReference>
<dbReference type="InterPro" id="IPR037522">
    <property type="entry name" value="HD_GYP_dom"/>
</dbReference>
<evidence type="ECO:0000259" key="1">
    <source>
        <dbReference type="PROSITE" id="PS51832"/>
    </source>
</evidence>
<comment type="caution">
    <text evidence="2">The sequence shown here is derived from an EMBL/GenBank/DDBJ whole genome shotgun (WGS) entry which is preliminary data.</text>
</comment>